<accession>U4V5X2</accession>
<sequence>MELKSQFSEFLREIRPTDRQKESWKTGASTLRSRLSADEALSKIVVATFLQGSIRRSTAIRPTGDKRPDVDIVVVTDIDYHKTTPQQAMDKFVPFLERHYPGKWRPQGRSFGIELSYVDIDLVITALPTDPASRQAMERLYRSKSVLTDNTLEEDATWRLNERWQPTPFGTQPLALDDAPAGNWRPNPLFLPDRDVGNWGGRTHPLAQIQWTATKNRACNGHYVNLVRATKWWRQRNALRPARYPKGYPLEHMIGHALNDGTTSIASGFVQVLETMRDNWRIPAILGQVPELPDHGVPEHNVLKRLSAEDFGAFHTAISRAAGQAREALDSDDAQKSGELWQKLFGSKFPLPGPNGGDRKAGGFFIPPSQPAEPRRTDRFA</sequence>
<dbReference type="Pfam" id="PF18144">
    <property type="entry name" value="SMODS"/>
    <property type="match status" value="1"/>
</dbReference>
<dbReference type="Proteomes" id="UP000016842">
    <property type="component" value="Unassembled WGS sequence"/>
</dbReference>
<proteinExistence type="predicted"/>
<dbReference type="InterPro" id="IPR043519">
    <property type="entry name" value="NT_sf"/>
</dbReference>
<evidence type="ECO:0000313" key="2">
    <source>
        <dbReference type="EMBL" id="ERM00079.1"/>
    </source>
</evidence>
<dbReference type="EMBL" id="ASXJ01000343">
    <property type="protein sequence ID" value="ERM00079.1"/>
    <property type="molecule type" value="Genomic_DNA"/>
</dbReference>
<dbReference type="Gene3D" id="3.30.460.10">
    <property type="entry name" value="Beta Polymerase, domain 2"/>
    <property type="match status" value="1"/>
</dbReference>
<evidence type="ECO:0000313" key="3">
    <source>
        <dbReference type="Proteomes" id="UP000016842"/>
    </source>
</evidence>
<comment type="caution">
    <text evidence="2">The sequence shown here is derived from an EMBL/GenBank/DDBJ whole genome shotgun (WGS) entry which is preliminary data.</text>
</comment>
<reference evidence="2 3" key="1">
    <citation type="journal article" date="2014" name="FEMS Microbiol. Lett.">
        <title>Genome sequencing analysis reveals virulence-related gene content of Ochrobactrum intermedium strain 229E, a urease-positive strain isolated from the human gastric niche.</title>
        <authorList>
            <person name="Kulkarni G.J."/>
            <person name="Shetty S."/>
            <person name="Dharne M.S."/>
            <person name="Shouche Y.S."/>
        </authorList>
    </citation>
    <scope>NUCLEOTIDE SEQUENCE [LARGE SCALE GENOMIC DNA]</scope>
    <source>
        <strain evidence="2 3">229E</strain>
    </source>
</reference>
<dbReference type="SUPFAM" id="SSF81301">
    <property type="entry name" value="Nucleotidyltransferase"/>
    <property type="match status" value="1"/>
</dbReference>
<feature type="region of interest" description="Disordered" evidence="1">
    <location>
        <begin position="345"/>
        <end position="381"/>
    </location>
</feature>
<evidence type="ECO:0000256" key="1">
    <source>
        <dbReference type="SAM" id="MobiDB-lite"/>
    </source>
</evidence>
<dbReference type="PATRIC" id="fig|1337887.3.peg.4809"/>
<name>U4V5X2_9HYPH</name>
<organism evidence="2 3">
    <name type="scientific">Brucella intermedia 229E</name>
    <dbReference type="NCBI Taxonomy" id="1337887"/>
    <lineage>
        <taxon>Bacteria</taxon>
        <taxon>Pseudomonadati</taxon>
        <taxon>Pseudomonadota</taxon>
        <taxon>Alphaproteobacteria</taxon>
        <taxon>Hyphomicrobiales</taxon>
        <taxon>Brucellaceae</taxon>
        <taxon>Brucella/Ochrobactrum group</taxon>
        <taxon>Brucella</taxon>
    </lineage>
</organism>
<protein>
    <submittedName>
        <fullName evidence="2">Uncharacterized protein</fullName>
    </submittedName>
</protein>
<dbReference type="AlphaFoldDB" id="U4V5X2"/>
<gene>
    <name evidence="2" type="ORF">Q644_06960</name>
</gene>